<evidence type="ECO:0000259" key="9">
    <source>
        <dbReference type="PROSITE" id="PS50113"/>
    </source>
</evidence>
<evidence type="ECO:0000256" key="5">
    <source>
        <dbReference type="ARBA" id="ARBA00022777"/>
    </source>
</evidence>
<keyword evidence="5" id="KW-0418">Kinase</keyword>
<dbReference type="EMBL" id="JABFDB010000001">
    <property type="protein sequence ID" value="NYZ18272.1"/>
    <property type="molecule type" value="Genomic_DNA"/>
</dbReference>
<dbReference type="RefSeq" id="WP_180280031.1">
    <property type="nucleotide sequence ID" value="NZ_JABFDB010000001.1"/>
</dbReference>
<dbReference type="PANTHER" id="PTHR43047">
    <property type="entry name" value="TWO-COMPONENT HISTIDINE PROTEIN KINASE"/>
    <property type="match status" value="1"/>
</dbReference>
<dbReference type="PRINTS" id="PR00344">
    <property type="entry name" value="BCTRLSENSOR"/>
</dbReference>
<dbReference type="Pfam" id="PF00512">
    <property type="entry name" value="HisKA"/>
    <property type="match status" value="1"/>
</dbReference>
<dbReference type="SMART" id="SM00388">
    <property type="entry name" value="HisKA"/>
    <property type="match status" value="1"/>
</dbReference>
<dbReference type="CDD" id="cd00130">
    <property type="entry name" value="PAS"/>
    <property type="match status" value="2"/>
</dbReference>
<dbReference type="InterPro" id="IPR036097">
    <property type="entry name" value="HisK_dim/P_sf"/>
</dbReference>
<keyword evidence="6" id="KW-0472">Membrane</keyword>
<dbReference type="Gene3D" id="3.30.450.20">
    <property type="entry name" value="PAS domain"/>
    <property type="match status" value="2"/>
</dbReference>
<dbReference type="InterPro" id="IPR003594">
    <property type="entry name" value="HATPase_dom"/>
</dbReference>
<organism evidence="10 11">
    <name type="scientific">Azospirillum oleiclasticum</name>
    <dbReference type="NCBI Taxonomy" id="2735135"/>
    <lineage>
        <taxon>Bacteria</taxon>
        <taxon>Pseudomonadati</taxon>
        <taxon>Pseudomonadota</taxon>
        <taxon>Alphaproteobacteria</taxon>
        <taxon>Rhodospirillales</taxon>
        <taxon>Azospirillaceae</taxon>
        <taxon>Azospirillum</taxon>
    </lineage>
</organism>
<dbReference type="SMART" id="SM00086">
    <property type="entry name" value="PAC"/>
    <property type="match status" value="2"/>
</dbReference>
<dbReference type="Gene3D" id="3.30.565.10">
    <property type="entry name" value="Histidine kinase-like ATPase, C-terminal domain"/>
    <property type="match status" value="1"/>
</dbReference>
<evidence type="ECO:0000256" key="2">
    <source>
        <dbReference type="ARBA" id="ARBA00012438"/>
    </source>
</evidence>
<dbReference type="PANTHER" id="PTHR43047:SF63">
    <property type="entry name" value="HISTIDINE KINASE"/>
    <property type="match status" value="1"/>
</dbReference>
<proteinExistence type="predicted"/>
<dbReference type="SUPFAM" id="SSF47384">
    <property type="entry name" value="Homodimeric domain of signal transducing histidine kinase"/>
    <property type="match status" value="1"/>
</dbReference>
<dbReference type="InterPro" id="IPR000014">
    <property type="entry name" value="PAS"/>
</dbReference>
<evidence type="ECO:0000313" key="10">
    <source>
        <dbReference type="EMBL" id="NYZ18272.1"/>
    </source>
</evidence>
<evidence type="ECO:0000256" key="4">
    <source>
        <dbReference type="ARBA" id="ARBA00022679"/>
    </source>
</evidence>
<comment type="catalytic activity">
    <reaction evidence="1">
        <text>ATP + protein L-histidine = ADP + protein N-phospho-L-histidine.</text>
        <dbReference type="EC" id="2.7.13.3"/>
    </reaction>
</comment>
<dbReference type="NCBIfam" id="TIGR00229">
    <property type="entry name" value="sensory_box"/>
    <property type="match status" value="2"/>
</dbReference>
<dbReference type="PROSITE" id="PS50109">
    <property type="entry name" value="HIS_KIN"/>
    <property type="match status" value="1"/>
</dbReference>
<dbReference type="Pfam" id="PF13426">
    <property type="entry name" value="PAS_9"/>
    <property type="match status" value="1"/>
</dbReference>
<dbReference type="Pfam" id="PF02518">
    <property type="entry name" value="HATPase_c"/>
    <property type="match status" value="1"/>
</dbReference>
<keyword evidence="4" id="KW-0808">Transferase</keyword>
<dbReference type="InterPro" id="IPR001610">
    <property type="entry name" value="PAC"/>
</dbReference>
<dbReference type="InterPro" id="IPR004358">
    <property type="entry name" value="Sig_transdc_His_kin-like_C"/>
</dbReference>
<keyword evidence="11" id="KW-1185">Reference proteome</keyword>
<dbReference type="SUPFAM" id="SSF55785">
    <property type="entry name" value="PYP-like sensor domain (PAS domain)"/>
    <property type="match status" value="2"/>
</dbReference>
<feature type="transmembrane region" description="Helical" evidence="6">
    <location>
        <begin position="277"/>
        <end position="300"/>
    </location>
</feature>
<dbReference type="PROSITE" id="PS50112">
    <property type="entry name" value="PAS"/>
    <property type="match status" value="2"/>
</dbReference>
<dbReference type="SMART" id="SM00091">
    <property type="entry name" value="PAS"/>
    <property type="match status" value="2"/>
</dbReference>
<feature type="domain" description="PAC" evidence="9">
    <location>
        <begin position="387"/>
        <end position="439"/>
    </location>
</feature>
<feature type="transmembrane region" description="Helical" evidence="6">
    <location>
        <begin position="17"/>
        <end position="37"/>
    </location>
</feature>
<dbReference type="CDD" id="cd00082">
    <property type="entry name" value="HisKA"/>
    <property type="match status" value="1"/>
</dbReference>
<feature type="domain" description="PAC" evidence="9">
    <location>
        <begin position="513"/>
        <end position="565"/>
    </location>
</feature>
<dbReference type="InterPro" id="IPR035965">
    <property type="entry name" value="PAS-like_dom_sf"/>
</dbReference>
<keyword evidence="3" id="KW-0597">Phosphoprotein</keyword>
<dbReference type="InterPro" id="IPR036890">
    <property type="entry name" value="HATPase_C_sf"/>
</dbReference>
<name>A0ABX2T1T6_9PROT</name>
<feature type="domain" description="PAS" evidence="8">
    <location>
        <begin position="447"/>
        <end position="510"/>
    </location>
</feature>
<evidence type="ECO:0000259" key="8">
    <source>
        <dbReference type="PROSITE" id="PS50112"/>
    </source>
</evidence>
<evidence type="ECO:0000256" key="3">
    <source>
        <dbReference type="ARBA" id="ARBA00022553"/>
    </source>
</evidence>
<dbReference type="Gene3D" id="1.10.287.130">
    <property type="match status" value="1"/>
</dbReference>
<comment type="caution">
    <text evidence="10">The sequence shown here is derived from an EMBL/GenBank/DDBJ whole genome shotgun (WGS) entry which is preliminary data.</text>
</comment>
<dbReference type="SMART" id="SM00387">
    <property type="entry name" value="HATPase_c"/>
    <property type="match status" value="1"/>
</dbReference>
<dbReference type="Pfam" id="PF00989">
    <property type="entry name" value="PAS"/>
    <property type="match status" value="1"/>
</dbReference>
<dbReference type="InterPro" id="IPR003661">
    <property type="entry name" value="HisK_dim/P_dom"/>
</dbReference>
<feature type="domain" description="PAS" evidence="8">
    <location>
        <begin position="312"/>
        <end position="384"/>
    </location>
</feature>
<evidence type="ECO:0000313" key="11">
    <source>
        <dbReference type="Proteomes" id="UP000584642"/>
    </source>
</evidence>
<accession>A0ABX2T1T6</accession>
<protein>
    <recommendedName>
        <fullName evidence="2">histidine kinase</fullName>
        <ecNumber evidence="2">2.7.13.3</ecNumber>
    </recommendedName>
</protein>
<dbReference type="InterPro" id="IPR005467">
    <property type="entry name" value="His_kinase_dom"/>
</dbReference>
<evidence type="ECO:0000259" key="7">
    <source>
        <dbReference type="PROSITE" id="PS50109"/>
    </source>
</evidence>
<gene>
    <name evidence="10" type="ORF">HND93_00995</name>
</gene>
<dbReference type="InterPro" id="IPR000700">
    <property type="entry name" value="PAS-assoc_C"/>
</dbReference>
<feature type="domain" description="Histidine kinase" evidence="7">
    <location>
        <begin position="590"/>
        <end position="811"/>
    </location>
</feature>
<evidence type="ECO:0000256" key="6">
    <source>
        <dbReference type="SAM" id="Phobius"/>
    </source>
</evidence>
<dbReference type="Proteomes" id="UP000584642">
    <property type="component" value="Unassembled WGS sequence"/>
</dbReference>
<dbReference type="PROSITE" id="PS50113">
    <property type="entry name" value="PAC"/>
    <property type="match status" value="2"/>
</dbReference>
<dbReference type="SUPFAM" id="SSF55874">
    <property type="entry name" value="ATPase domain of HSP90 chaperone/DNA topoisomerase II/histidine kinase"/>
    <property type="match status" value="1"/>
</dbReference>
<reference evidence="10 11" key="1">
    <citation type="submission" date="2020-05" db="EMBL/GenBank/DDBJ databases">
        <title>Azospirillum oleiclasticum sp. nov, a nitrogen-fixing and heavy crude oil-emulsifying bacterium isolated from the crude oil of Yumen Oilfield.</title>
        <authorList>
            <person name="Wu D."/>
            <person name="Cai M."/>
            <person name="Zhang X."/>
        </authorList>
    </citation>
    <scope>NUCLEOTIDE SEQUENCE [LARGE SCALE GENOMIC DNA]</scope>
    <source>
        <strain evidence="10 11">ROY-1-1-2</strain>
    </source>
</reference>
<evidence type="ECO:0000256" key="1">
    <source>
        <dbReference type="ARBA" id="ARBA00000085"/>
    </source>
</evidence>
<sequence length="818" mass="87534">MTATGLRAPSDAASPTLLRGVSALAVAALAAVILLLGSEIWRERNDRLENLRSQAERRAILMAQHADSVIGQADVALVTYAFLIESFDERAADDGLQRVMTRQLPPGGCITTVDARNETVGSTCLRPRQRTIPPEEFSAHATGRATLTLGHDPELATVALRRSVVRPDGRFAGAIQAIFDASVLLGYERSLGGRDVDALATRSGEIVAGPGMLYAGHAAGIARQAVALAAARTGGPAGAGVVDGPTMVVATSQLRTLPLQAVAASPKGELLAEWTTIAVSAGLIALIIGGGGALLVAAMVRTERARAATLTELRLRNQALDQATNGVILCRAGGGNPIVYVNAAFERTTGYAAHEVIGRNPRFLQGDESRQPELFTIRNALKEGLPVQVTVRNYRKSGAFYYNDVSIAPVHDPDGRITHFIGIQQDVTARVLAEQAMEDRLRFEHTLLDTIPLPVFSVDLDGVFIAANRAFEEVLGQPRGSLQGRRVRDVIPDDPDGLHADADRRLIERGGSITYETRIQLADGTLHDIIVKKAAFLNASSRTAGLVGVFSDITDMKRRETELARLVEQRDHERIRAEEASRAKSNFLACMSHELRTPLNAILGFSEIIRERVFGDDWTRYAEYAGDIHDSGSHLLALINDILDLSKIEAGKLDLAPVPLGVEPVVESVVRLVRQRAADHGHTMSVDYGDTAGLMLFADDRAVRQILFNLLSNAIKFTPDKGHIAVICCSAGPDAVALAVSDNGIGIPADRIQMVLKPFERIGDAYTRKQEGTGLGLSLVDSLVSALHGSLHIDSTLGAGTTVTVTLPSVRKAGVKAA</sequence>
<keyword evidence="6" id="KW-0812">Transmembrane</keyword>
<dbReference type="EC" id="2.7.13.3" evidence="2"/>
<dbReference type="InterPro" id="IPR013767">
    <property type="entry name" value="PAS_fold"/>
</dbReference>
<keyword evidence="6" id="KW-1133">Transmembrane helix</keyword>